<comment type="cofactor">
    <cofactor evidence="1 11">
        <name>FAD</name>
        <dbReference type="ChEBI" id="CHEBI:57692"/>
    </cofactor>
</comment>
<dbReference type="AlphaFoldDB" id="A0A7V4TXL2"/>
<dbReference type="InterPro" id="IPR040131">
    <property type="entry name" value="MnmG_N"/>
</dbReference>
<comment type="subunit">
    <text evidence="9 11">Homodimer. Heterotetramer of two MnmE and two MnmG subunits.</text>
</comment>
<dbReference type="InterPro" id="IPR044920">
    <property type="entry name" value="MnmG_C_subdom_sf"/>
</dbReference>
<evidence type="ECO:0000256" key="7">
    <source>
        <dbReference type="ARBA" id="ARBA00022827"/>
    </source>
</evidence>
<dbReference type="PANTHER" id="PTHR11806:SF0">
    <property type="entry name" value="PROTEIN MTO1 HOMOLOG, MITOCHONDRIAL"/>
    <property type="match status" value="1"/>
</dbReference>
<dbReference type="SUPFAM" id="SSF51905">
    <property type="entry name" value="FAD/NAD(P)-binding domain"/>
    <property type="match status" value="1"/>
</dbReference>
<comment type="caution">
    <text evidence="11">Lacks conserved residue(s) required for the propagation of feature annotation.</text>
</comment>
<protein>
    <recommendedName>
        <fullName evidence="4 11">tRNA uridine 5-carboxymethylaminomethyl modification enzyme MnmG</fullName>
    </recommendedName>
    <alternativeName>
        <fullName evidence="10 11">Glucose-inhibited division protein A</fullName>
    </alternativeName>
</protein>
<keyword evidence="6 11" id="KW-0819">tRNA processing</keyword>
<dbReference type="Proteomes" id="UP000885779">
    <property type="component" value="Unassembled WGS sequence"/>
</dbReference>
<dbReference type="InterPro" id="IPR002218">
    <property type="entry name" value="MnmG-rel"/>
</dbReference>
<dbReference type="InterPro" id="IPR020595">
    <property type="entry name" value="MnmG-rel_CS"/>
</dbReference>
<dbReference type="HAMAP" id="MF_00129">
    <property type="entry name" value="MnmG_GidA"/>
    <property type="match status" value="1"/>
</dbReference>
<dbReference type="InterPro" id="IPR026904">
    <property type="entry name" value="MnmG_C"/>
</dbReference>
<dbReference type="EMBL" id="DRQG01000015">
    <property type="protein sequence ID" value="HGY54336.1"/>
    <property type="molecule type" value="Genomic_DNA"/>
</dbReference>
<organism evidence="13">
    <name type="scientific">Caldithrix abyssi</name>
    <dbReference type="NCBI Taxonomy" id="187145"/>
    <lineage>
        <taxon>Bacteria</taxon>
        <taxon>Pseudomonadati</taxon>
        <taxon>Calditrichota</taxon>
        <taxon>Calditrichia</taxon>
        <taxon>Calditrichales</taxon>
        <taxon>Calditrichaceae</taxon>
        <taxon>Caldithrix</taxon>
    </lineage>
</organism>
<keyword evidence="8 11" id="KW-0520">NAD</keyword>
<gene>
    <name evidence="11 13" type="primary">mnmG</name>
    <name evidence="11" type="synonym">gidA</name>
    <name evidence="13" type="ORF">ENK44_01415</name>
</gene>
<dbReference type="InterPro" id="IPR036188">
    <property type="entry name" value="FAD/NAD-bd_sf"/>
</dbReference>
<dbReference type="PANTHER" id="PTHR11806">
    <property type="entry name" value="GLUCOSE INHIBITED DIVISION PROTEIN A"/>
    <property type="match status" value="1"/>
</dbReference>
<evidence type="ECO:0000256" key="1">
    <source>
        <dbReference type="ARBA" id="ARBA00001974"/>
    </source>
</evidence>
<proteinExistence type="inferred from homology"/>
<dbReference type="SMART" id="SM01228">
    <property type="entry name" value="GIDA_assoc_3"/>
    <property type="match status" value="1"/>
</dbReference>
<dbReference type="InterPro" id="IPR047001">
    <property type="entry name" value="MnmG_C_subdom"/>
</dbReference>
<dbReference type="GO" id="GO:0002098">
    <property type="term" value="P:tRNA wobble uridine modification"/>
    <property type="evidence" value="ECO:0007669"/>
    <property type="project" value="InterPro"/>
</dbReference>
<comment type="similarity">
    <text evidence="3 11">Belongs to the MnmG family.</text>
</comment>
<evidence type="ECO:0000256" key="8">
    <source>
        <dbReference type="ARBA" id="ARBA00023027"/>
    </source>
</evidence>
<name>A0A7V4TXL2_CALAY</name>
<feature type="binding site" evidence="11">
    <location>
        <begin position="270"/>
        <end position="284"/>
    </location>
    <ligand>
        <name>NAD(+)</name>
        <dbReference type="ChEBI" id="CHEBI:57540"/>
    </ligand>
</feature>
<keyword evidence="5 11" id="KW-0285">Flavoprotein</keyword>
<dbReference type="Pfam" id="PF13932">
    <property type="entry name" value="SAM_GIDA_C"/>
    <property type="match status" value="1"/>
</dbReference>
<dbReference type="NCBIfam" id="TIGR00136">
    <property type="entry name" value="mnmG_gidA"/>
    <property type="match status" value="1"/>
</dbReference>
<comment type="subcellular location">
    <subcellularLocation>
        <location evidence="11">Cytoplasm</location>
    </subcellularLocation>
</comment>
<dbReference type="InterPro" id="IPR049312">
    <property type="entry name" value="GIDA_C_N"/>
</dbReference>
<evidence type="ECO:0000256" key="6">
    <source>
        <dbReference type="ARBA" id="ARBA00022694"/>
    </source>
</evidence>
<dbReference type="FunFam" id="1.10.150.570:FF:000001">
    <property type="entry name" value="tRNA uridine 5-carboxymethylaminomethyl modification enzyme MnmG"/>
    <property type="match status" value="1"/>
</dbReference>
<dbReference type="GO" id="GO:0030488">
    <property type="term" value="P:tRNA methylation"/>
    <property type="evidence" value="ECO:0007669"/>
    <property type="project" value="TreeGrafter"/>
</dbReference>
<evidence type="ECO:0000256" key="4">
    <source>
        <dbReference type="ARBA" id="ARBA00020461"/>
    </source>
</evidence>
<evidence type="ECO:0000256" key="10">
    <source>
        <dbReference type="ARBA" id="ARBA00031800"/>
    </source>
</evidence>
<evidence type="ECO:0000313" key="13">
    <source>
        <dbReference type="EMBL" id="HGY54336.1"/>
    </source>
</evidence>
<keyword evidence="7 11" id="KW-0274">FAD</keyword>
<evidence type="ECO:0000256" key="3">
    <source>
        <dbReference type="ARBA" id="ARBA00007653"/>
    </source>
</evidence>
<feature type="domain" description="tRNA uridine 5-carboxymethylaminomethyl modification enzyme C-terminal subdomain" evidence="12">
    <location>
        <begin position="538"/>
        <end position="609"/>
    </location>
</feature>
<reference evidence="13" key="1">
    <citation type="journal article" date="2020" name="mSystems">
        <title>Genome- and Community-Level Interaction Insights into Carbon Utilization and Element Cycling Functions of Hydrothermarchaeota in Hydrothermal Sediment.</title>
        <authorList>
            <person name="Zhou Z."/>
            <person name="Liu Y."/>
            <person name="Xu W."/>
            <person name="Pan J."/>
            <person name="Luo Z.H."/>
            <person name="Li M."/>
        </authorList>
    </citation>
    <scope>NUCLEOTIDE SEQUENCE [LARGE SCALE GENOMIC DNA]</scope>
    <source>
        <strain evidence="13">HyVt-577</strain>
    </source>
</reference>
<evidence type="ECO:0000256" key="11">
    <source>
        <dbReference type="HAMAP-Rule" id="MF_00129"/>
    </source>
</evidence>
<dbReference type="GO" id="GO:0050660">
    <property type="term" value="F:flavin adenine dinucleotide binding"/>
    <property type="evidence" value="ECO:0007669"/>
    <property type="project" value="UniProtKB-UniRule"/>
</dbReference>
<evidence type="ECO:0000256" key="5">
    <source>
        <dbReference type="ARBA" id="ARBA00022630"/>
    </source>
</evidence>
<dbReference type="Pfam" id="PF21680">
    <property type="entry name" value="GIDA_C_1st"/>
    <property type="match status" value="1"/>
</dbReference>
<dbReference type="Gene3D" id="1.10.150.570">
    <property type="entry name" value="GidA associated domain, C-terminal subdomain"/>
    <property type="match status" value="1"/>
</dbReference>
<accession>A0A7V4TXL2</accession>
<dbReference type="Gene3D" id="3.50.50.60">
    <property type="entry name" value="FAD/NAD(P)-binding domain"/>
    <property type="match status" value="2"/>
</dbReference>
<keyword evidence="11" id="KW-0963">Cytoplasm</keyword>
<dbReference type="Gene3D" id="1.10.10.1800">
    <property type="entry name" value="tRNA uridine 5-carboxymethylaminomethyl modification enzyme MnmG/GidA"/>
    <property type="match status" value="1"/>
</dbReference>
<dbReference type="GO" id="GO:0005829">
    <property type="term" value="C:cytosol"/>
    <property type="evidence" value="ECO:0007669"/>
    <property type="project" value="TreeGrafter"/>
</dbReference>
<dbReference type="PROSITE" id="PS01280">
    <property type="entry name" value="GIDA_1"/>
    <property type="match status" value="1"/>
</dbReference>
<dbReference type="PROSITE" id="PS01281">
    <property type="entry name" value="GIDA_2"/>
    <property type="match status" value="1"/>
</dbReference>
<evidence type="ECO:0000256" key="9">
    <source>
        <dbReference type="ARBA" id="ARBA00025948"/>
    </source>
</evidence>
<dbReference type="Pfam" id="PF01134">
    <property type="entry name" value="GIDA"/>
    <property type="match status" value="1"/>
</dbReference>
<evidence type="ECO:0000259" key="12">
    <source>
        <dbReference type="SMART" id="SM01228"/>
    </source>
</evidence>
<sequence>MDKKFDVMVIGGGHAGLEAAIVSARMGRKTALITLDKRKIGLMSCNPAIGGLAKGQLVREIDALGGVMGRISDISGIHFKMLNTSKGPAVQSPRAQTDRLLYAKTAQFFVHNTPNLTVIEDEAIGVLTKQERVTGVRLQRLGTVEAKAVIITAGTFLNGIIYIGREKMPAGRAGDLPATGLSDSLKYLGFEVGRLKTGTPPRIHRNSIDYSKTDIQEPDKYPQPFSFSTEKITQRQINCYITYTNPQTHDILRTGFDRSPLFAGMIKGVGPRYCPSIEDKISRFADRNRHQIFLEPEGYENVEVYVNGFSTSLPRDVQEKSIRSIPGLEKAKILRLGYAVEYDYFPPNQLKKTLESKSVSGLYLAGQVNGTSGYEEAAAQGFVAGINAALKLAGRDPFILSRSQAYIGVLIDDLINKTHDEPYRMFTSRAEFRLILRQDNADIRLMDMGRKYGLIDDKTYAQFEKRKKDIEQLNTLMDQTVKPEEFNRVLGHKTSKISQPQKFRVLLRRPEIKLKDLVGLAEDKLFTEQSLNEVEFNVKYEGYVERQLKMIERFAQLENRFIPPEIDYTKIKSLSAEAREKLQKVRPESLGQAGRITGVTSADMSVLLIYLEKHRRQSVSRETE</sequence>
<dbReference type="FunFam" id="3.50.50.60:FF:000002">
    <property type="entry name" value="tRNA uridine 5-carboxymethylaminomethyl modification enzyme MnmG"/>
    <property type="match status" value="1"/>
</dbReference>
<feature type="binding site" evidence="11">
    <location>
        <begin position="11"/>
        <end position="16"/>
    </location>
    <ligand>
        <name>FAD</name>
        <dbReference type="ChEBI" id="CHEBI:57692"/>
    </ligand>
</feature>
<evidence type="ECO:0000256" key="2">
    <source>
        <dbReference type="ARBA" id="ARBA00003717"/>
    </source>
</evidence>
<dbReference type="InterPro" id="IPR004416">
    <property type="entry name" value="MnmG"/>
</dbReference>
<comment type="function">
    <text evidence="2 11">NAD-binding protein involved in the addition of a carboxymethylaminomethyl (cmnm) group at the wobble position (U34) of certain tRNAs, forming tRNA-cmnm(5)s(2)U34.</text>
</comment>
<comment type="caution">
    <text evidence="13">The sequence shown here is derived from an EMBL/GenBank/DDBJ whole genome shotgun (WGS) entry which is preliminary data.</text>
</comment>